<name>A8LPQ3_DINSH</name>
<dbReference type="STRING" id="398580.Dshi_2018"/>
<dbReference type="KEGG" id="dsh:Dshi_2018"/>
<sequence>MIDVYKNRQPGMTSPAVAAEIIIPANGRELNYATRAVYVGSGGDLSMELLNGDVVTFKNLASGTLLPVRARRVRNSDTTASDLIGLR</sequence>
<reference evidence="2" key="1">
    <citation type="journal article" date="2010" name="ISME J.">
        <title>The complete genome sequence of the algal symbiont Dinoroseobacter shibae: a hitchhiker's guide to life in the sea.</title>
        <authorList>
            <person name="Wagner-Dobler I."/>
            <person name="Ballhausen B."/>
            <person name="Berger M."/>
            <person name="Brinkhoff T."/>
            <person name="Buchholz I."/>
            <person name="Bunk B."/>
            <person name="Cypionka H."/>
            <person name="Daniel R."/>
            <person name="Drepper T."/>
            <person name="Gerdts G."/>
            <person name="Hahnke S."/>
            <person name="Han C."/>
            <person name="Jahn D."/>
            <person name="Kalhoefer D."/>
            <person name="Kiss H."/>
            <person name="Klenk H.P."/>
            <person name="Kyrpides N."/>
            <person name="Liebl W."/>
            <person name="Liesegang H."/>
            <person name="Meincke L."/>
            <person name="Pati A."/>
            <person name="Petersen J."/>
            <person name="Piekarski T."/>
            <person name="Pommerenke C."/>
            <person name="Pradella S."/>
            <person name="Pukall R."/>
            <person name="Rabus R."/>
            <person name="Stackebrandt E."/>
            <person name="Thole S."/>
            <person name="Thompson L."/>
            <person name="Tielen P."/>
            <person name="Tomasch J."/>
            <person name="von Jan M."/>
            <person name="Wanphrut N."/>
            <person name="Wichels A."/>
            <person name="Zech H."/>
            <person name="Simon M."/>
        </authorList>
    </citation>
    <scope>NUCLEOTIDE SEQUENCE [LARGE SCALE GENOMIC DNA]</scope>
    <source>
        <strain evidence="2">DSM 16493 / NCIMB 14021 / DFL 12</strain>
    </source>
</reference>
<dbReference type="SMR" id="A8LPQ3"/>
<accession>A8LPQ3</accession>
<dbReference type="RefSeq" id="WP_012178688.1">
    <property type="nucleotide sequence ID" value="NC_009952.1"/>
</dbReference>
<dbReference type="OrthoDB" id="7916272at2"/>
<dbReference type="Proteomes" id="UP000006833">
    <property type="component" value="Chromosome"/>
</dbReference>
<proteinExistence type="predicted"/>
<dbReference type="EMBL" id="CP000830">
    <property type="protein sequence ID" value="ABV93757.1"/>
    <property type="molecule type" value="Genomic_DNA"/>
</dbReference>
<evidence type="ECO:0000313" key="1">
    <source>
        <dbReference type="EMBL" id="ABV93757.1"/>
    </source>
</evidence>
<keyword evidence="2" id="KW-1185">Reference proteome</keyword>
<gene>
    <name evidence="1" type="ordered locus">Dshi_2018</name>
</gene>
<protein>
    <submittedName>
        <fullName evidence="1">Uncharacterized protein</fullName>
    </submittedName>
</protein>
<dbReference type="HOGENOM" id="CLU_159259_1_0_5"/>
<organism evidence="1 2">
    <name type="scientific">Dinoroseobacter shibae (strain DSM 16493 / NCIMB 14021 / DFL 12)</name>
    <dbReference type="NCBI Taxonomy" id="398580"/>
    <lineage>
        <taxon>Bacteria</taxon>
        <taxon>Pseudomonadati</taxon>
        <taxon>Pseudomonadota</taxon>
        <taxon>Alphaproteobacteria</taxon>
        <taxon>Rhodobacterales</taxon>
        <taxon>Roseobacteraceae</taxon>
        <taxon>Dinoroseobacter</taxon>
    </lineage>
</organism>
<evidence type="ECO:0000313" key="2">
    <source>
        <dbReference type="Proteomes" id="UP000006833"/>
    </source>
</evidence>
<dbReference type="AlphaFoldDB" id="A8LPQ3"/>